<name>A0AAV2JQ42_KNICA</name>
<reference evidence="2 3" key="1">
    <citation type="submission" date="2024-04" db="EMBL/GenBank/DDBJ databases">
        <authorList>
            <person name="Waldvogel A.-M."/>
            <person name="Schoenle A."/>
        </authorList>
    </citation>
    <scope>NUCLEOTIDE SEQUENCE [LARGE SCALE GENOMIC DNA]</scope>
</reference>
<proteinExistence type="predicted"/>
<keyword evidence="3" id="KW-1185">Reference proteome</keyword>
<protein>
    <submittedName>
        <fullName evidence="2">Uncharacterized protein</fullName>
    </submittedName>
</protein>
<feature type="region of interest" description="Disordered" evidence="1">
    <location>
        <begin position="73"/>
        <end position="94"/>
    </location>
</feature>
<gene>
    <name evidence="2" type="ORF">KC01_LOCUS10652</name>
</gene>
<dbReference type="EMBL" id="OZ035836">
    <property type="protein sequence ID" value="CAL1579644.1"/>
    <property type="molecule type" value="Genomic_DNA"/>
</dbReference>
<dbReference type="Proteomes" id="UP001497482">
    <property type="component" value="Chromosome 14"/>
</dbReference>
<evidence type="ECO:0000256" key="1">
    <source>
        <dbReference type="SAM" id="MobiDB-lite"/>
    </source>
</evidence>
<evidence type="ECO:0000313" key="2">
    <source>
        <dbReference type="EMBL" id="CAL1579644.1"/>
    </source>
</evidence>
<evidence type="ECO:0000313" key="3">
    <source>
        <dbReference type="Proteomes" id="UP001497482"/>
    </source>
</evidence>
<sequence length="104" mass="11712">MEMDSVGECGDKSLCAVSIHSSRGPSLQSEQVLSASFHFMLPYPMLVSKRPASSPVRQKALLGVEESSYLHSSWASRRERPGRKKQGKNRVCHQQLKRVAWQQD</sequence>
<dbReference type="AlphaFoldDB" id="A0AAV2JQ42"/>
<accession>A0AAV2JQ42</accession>
<organism evidence="2 3">
    <name type="scientific">Knipowitschia caucasica</name>
    <name type="common">Caucasian dwarf goby</name>
    <name type="synonym">Pomatoschistus caucasicus</name>
    <dbReference type="NCBI Taxonomy" id="637954"/>
    <lineage>
        <taxon>Eukaryota</taxon>
        <taxon>Metazoa</taxon>
        <taxon>Chordata</taxon>
        <taxon>Craniata</taxon>
        <taxon>Vertebrata</taxon>
        <taxon>Euteleostomi</taxon>
        <taxon>Actinopterygii</taxon>
        <taxon>Neopterygii</taxon>
        <taxon>Teleostei</taxon>
        <taxon>Neoteleostei</taxon>
        <taxon>Acanthomorphata</taxon>
        <taxon>Gobiaria</taxon>
        <taxon>Gobiiformes</taxon>
        <taxon>Gobioidei</taxon>
        <taxon>Gobiidae</taxon>
        <taxon>Gobiinae</taxon>
        <taxon>Knipowitschia</taxon>
    </lineage>
</organism>
<feature type="compositionally biased region" description="Basic residues" evidence="1">
    <location>
        <begin position="80"/>
        <end position="91"/>
    </location>
</feature>